<feature type="domain" description="FH2" evidence="1">
    <location>
        <begin position="1"/>
        <end position="197"/>
    </location>
</feature>
<reference evidence="2" key="1">
    <citation type="submission" date="2020-03" db="EMBL/GenBank/DDBJ databases">
        <title>Studies in the Genomics of Life Span.</title>
        <authorList>
            <person name="Glass D."/>
        </authorList>
    </citation>
    <scope>NUCLEOTIDE SEQUENCE</scope>
    <source>
        <strain evidence="2">LTLLF</strain>
        <tissue evidence="2">Muscle</tissue>
    </source>
</reference>
<name>A0A8J6GX02_MICOH</name>
<dbReference type="Proteomes" id="UP000710432">
    <property type="component" value="Unassembled WGS sequence"/>
</dbReference>
<accession>A0A8J6GX02</accession>
<evidence type="ECO:0000313" key="3">
    <source>
        <dbReference type="Proteomes" id="UP000710432"/>
    </source>
</evidence>
<sequence length="234" mass="26646">MSCEELHSILHLVLQAGNIMNAGGYAGNAVGFKLSSLLKLADTRANKPGMNLLHFVAQEAQKQDAILLHFSEKLQHVQETSRLSLDVTEMELHSLFARTKSLQENIQRDQELAQQMEDFLQFAVEKLSELELWNRELQGEAHTLIDFFCEDKETMKLDECFQIFRDFCTRFNKAVKVWLWALPCFQSLRYSFFCLQTQSSAHGRTMVISSLVSGPSGLVSWQVLGRDEGEVALL</sequence>
<dbReference type="Pfam" id="PF02181">
    <property type="entry name" value="FH2"/>
    <property type="match status" value="1"/>
</dbReference>
<dbReference type="InterPro" id="IPR042201">
    <property type="entry name" value="FH2_Formin_sf"/>
</dbReference>
<dbReference type="SUPFAM" id="SSF101447">
    <property type="entry name" value="Formin homology 2 domain (FH2 domain)"/>
    <property type="match status" value="1"/>
</dbReference>
<dbReference type="InterPro" id="IPR015425">
    <property type="entry name" value="FH2_Formin"/>
</dbReference>
<dbReference type="Gene3D" id="1.20.58.2220">
    <property type="entry name" value="Formin, FH2 domain"/>
    <property type="match status" value="1"/>
</dbReference>
<organism evidence="2 3">
    <name type="scientific">Microtus ochrogaster</name>
    <name type="common">Prairie vole</name>
    <dbReference type="NCBI Taxonomy" id="79684"/>
    <lineage>
        <taxon>Eukaryota</taxon>
        <taxon>Metazoa</taxon>
        <taxon>Chordata</taxon>
        <taxon>Craniata</taxon>
        <taxon>Vertebrata</taxon>
        <taxon>Euteleostomi</taxon>
        <taxon>Mammalia</taxon>
        <taxon>Eutheria</taxon>
        <taxon>Euarchontoglires</taxon>
        <taxon>Glires</taxon>
        <taxon>Rodentia</taxon>
        <taxon>Myomorpha</taxon>
        <taxon>Muroidea</taxon>
        <taxon>Cricetidae</taxon>
        <taxon>Arvicolinae</taxon>
        <taxon>Microtus</taxon>
    </lineage>
</organism>
<evidence type="ECO:0000259" key="1">
    <source>
        <dbReference type="PROSITE" id="PS51444"/>
    </source>
</evidence>
<gene>
    <name evidence="2" type="ORF">LTLLF_113900</name>
</gene>
<dbReference type="PANTHER" id="PTHR46345:SF11">
    <property type="entry name" value="FORMIN-J-LIKE"/>
    <property type="match status" value="1"/>
</dbReference>
<evidence type="ECO:0000313" key="2">
    <source>
        <dbReference type="EMBL" id="KAH0518750.1"/>
    </source>
</evidence>
<dbReference type="PANTHER" id="PTHR46345">
    <property type="entry name" value="INVERTED FORMIN-2"/>
    <property type="match status" value="1"/>
</dbReference>
<protein>
    <submittedName>
        <fullName evidence="2">FH2 domain-containing protein 1</fullName>
    </submittedName>
</protein>
<dbReference type="PROSITE" id="PS51444">
    <property type="entry name" value="FH2"/>
    <property type="match status" value="1"/>
</dbReference>
<proteinExistence type="predicted"/>
<dbReference type="EMBL" id="JAATJU010009100">
    <property type="protein sequence ID" value="KAH0518750.1"/>
    <property type="molecule type" value="Genomic_DNA"/>
</dbReference>
<dbReference type="AlphaFoldDB" id="A0A8J6GX02"/>
<comment type="caution">
    <text evidence="2">The sequence shown here is derived from an EMBL/GenBank/DDBJ whole genome shotgun (WGS) entry which is preliminary data.</text>
</comment>